<evidence type="ECO:0000313" key="2">
    <source>
        <dbReference type="Proteomes" id="UP000003639"/>
    </source>
</evidence>
<comment type="caution">
    <text evidence="1">The sequence shown here is derived from an EMBL/GenBank/DDBJ whole genome shotgun (WGS) entry which is preliminary data.</text>
</comment>
<reference evidence="1 2" key="1">
    <citation type="submission" date="2007-04" db="EMBL/GenBank/DDBJ databases">
        <authorList>
            <person name="Fulton L."/>
            <person name="Clifton S."/>
            <person name="Fulton B."/>
            <person name="Xu J."/>
            <person name="Minx P."/>
            <person name="Pepin K.H."/>
            <person name="Johnson M."/>
            <person name="Thiruvilangam P."/>
            <person name="Bhonagiri V."/>
            <person name="Nash W.E."/>
            <person name="Mardis E.R."/>
            <person name="Wilson R.K."/>
        </authorList>
    </citation>
    <scope>NUCLEOTIDE SEQUENCE [LARGE SCALE GENOMIC DNA]</scope>
    <source>
        <strain evidence="1 2">ATCC 29799</strain>
    </source>
</reference>
<proteinExistence type="predicted"/>
<dbReference type="STRING" id="411467.BACCAP_00273"/>
<keyword evidence="2" id="KW-1185">Reference proteome</keyword>
<dbReference type="EMBL" id="AAXG02000002">
    <property type="protein sequence ID" value="EDN01929.1"/>
    <property type="molecule type" value="Genomic_DNA"/>
</dbReference>
<dbReference type="Proteomes" id="UP000003639">
    <property type="component" value="Unassembled WGS sequence"/>
</dbReference>
<name>A6NQ04_9FIRM</name>
<organism evidence="1 2">
    <name type="scientific">Pseudoflavonifractor capillosus ATCC 29799</name>
    <dbReference type="NCBI Taxonomy" id="411467"/>
    <lineage>
        <taxon>Bacteria</taxon>
        <taxon>Bacillati</taxon>
        <taxon>Bacillota</taxon>
        <taxon>Clostridia</taxon>
        <taxon>Eubacteriales</taxon>
        <taxon>Oscillospiraceae</taxon>
        <taxon>Pseudoflavonifractor</taxon>
    </lineage>
</organism>
<evidence type="ECO:0000313" key="1">
    <source>
        <dbReference type="EMBL" id="EDN01929.1"/>
    </source>
</evidence>
<dbReference type="AlphaFoldDB" id="A6NQ04"/>
<accession>A6NQ04</accession>
<protein>
    <submittedName>
        <fullName evidence="1">Uncharacterized protein</fullName>
    </submittedName>
</protein>
<gene>
    <name evidence="1" type="ORF">BACCAP_00273</name>
</gene>
<reference evidence="1 2" key="2">
    <citation type="submission" date="2007-06" db="EMBL/GenBank/DDBJ databases">
        <title>Draft genome sequence of Pseudoflavonifractor capillosus ATCC 29799.</title>
        <authorList>
            <person name="Sudarsanam P."/>
            <person name="Ley R."/>
            <person name="Guruge J."/>
            <person name="Turnbaugh P.J."/>
            <person name="Mahowald M."/>
            <person name="Liep D."/>
            <person name="Gordon J."/>
        </authorList>
    </citation>
    <scope>NUCLEOTIDE SEQUENCE [LARGE SCALE GENOMIC DNA]</scope>
    <source>
        <strain evidence="1 2">ATCC 29799</strain>
    </source>
</reference>
<sequence>MSRAGKSVPINTLAKGFGGKDSVKENRQGCLSRTIKPLFQTF</sequence>